<evidence type="ECO:0000259" key="7">
    <source>
        <dbReference type="PROSITE" id="PS50123"/>
    </source>
</evidence>
<feature type="domain" description="CheR-type methyltransferase" evidence="7">
    <location>
        <begin position="271"/>
        <end position="553"/>
    </location>
</feature>
<dbReference type="PANTHER" id="PTHR24422">
    <property type="entry name" value="CHEMOTAXIS PROTEIN METHYLTRANSFERASE"/>
    <property type="match status" value="1"/>
</dbReference>
<dbReference type="GO" id="GO:0032259">
    <property type="term" value="P:methylation"/>
    <property type="evidence" value="ECO:0007669"/>
    <property type="project" value="UniProtKB-KW"/>
</dbReference>
<dbReference type="EC" id="2.1.1.80" evidence="2"/>
<dbReference type="GO" id="GO:0008983">
    <property type="term" value="F:protein-glutamate O-methyltransferase activity"/>
    <property type="evidence" value="ECO:0007669"/>
    <property type="project" value="UniProtKB-EC"/>
</dbReference>
<dbReference type="Pfam" id="PF03705">
    <property type="entry name" value="CheR_N"/>
    <property type="match status" value="1"/>
</dbReference>
<evidence type="ECO:0000313" key="9">
    <source>
        <dbReference type="Proteomes" id="UP000182680"/>
    </source>
</evidence>
<dbReference type="SUPFAM" id="SSF47757">
    <property type="entry name" value="Chemotaxis receptor methyltransferase CheR, N-terminal domain"/>
    <property type="match status" value="1"/>
</dbReference>
<comment type="catalytic activity">
    <reaction evidence="1">
        <text>L-glutamyl-[protein] + S-adenosyl-L-methionine = [protein]-L-glutamate 5-O-methyl ester + S-adenosyl-L-homocysteine</text>
        <dbReference type="Rhea" id="RHEA:24452"/>
        <dbReference type="Rhea" id="RHEA-COMP:10208"/>
        <dbReference type="Rhea" id="RHEA-COMP:10311"/>
        <dbReference type="ChEBI" id="CHEBI:29973"/>
        <dbReference type="ChEBI" id="CHEBI:57856"/>
        <dbReference type="ChEBI" id="CHEBI:59789"/>
        <dbReference type="ChEBI" id="CHEBI:82795"/>
        <dbReference type="EC" id="2.1.1.80"/>
    </reaction>
</comment>
<dbReference type="Gene3D" id="3.40.50.150">
    <property type="entry name" value="Vaccinia Virus protein VP39"/>
    <property type="match status" value="1"/>
</dbReference>
<keyword evidence="5" id="KW-0949">S-adenosyl-L-methionine</keyword>
<evidence type="ECO:0000256" key="6">
    <source>
        <dbReference type="SAM" id="MobiDB-lite"/>
    </source>
</evidence>
<dbReference type="PRINTS" id="PR00996">
    <property type="entry name" value="CHERMTFRASE"/>
</dbReference>
<organism evidence="8 9">
    <name type="scientific">Desulfovibrio desulfuricans</name>
    <dbReference type="NCBI Taxonomy" id="876"/>
    <lineage>
        <taxon>Bacteria</taxon>
        <taxon>Pseudomonadati</taxon>
        <taxon>Thermodesulfobacteriota</taxon>
        <taxon>Desulfovibrionia</taxon>
        <taxon>Desulfovibrionales</taxon>
        <taxon>Desulfovibrionaceae</taxon>
        <taxon>Desulfovibrio</taxon>
    </lineage>
</organism>
<dbReference type="EMBL" id="FPIW01000027">
    <property type="protein sequence ID" value="SFW51422.1"/>
    <property type="molecule type" value="Genomic_DNA"/>
</dbReference>
<sequence>MSQPPNMFPYSAPNKSADETEKKGATGSAAPAAGIRDTTQPSPFSRPAVPQEQRPASATTPSQPASPVRPEPFSQRPFTPAAPASFGQTAPGMRPLQTAPASSPLAAQTANTGTGYGAANQSALGQTGAGRPYLGQTGQGQPNLGQSNWNSPLRQSTPATAGTSGLPSTTPPSSGLFTNRTVRPGSGTLPGATSPSGGAGALRSGGLPPGANTGSGVFQSGAGAAAQGSLPPRPSLFRSTQPGEALRQPLSPTAAFRAPATAPASARATSPFRKDLQITDEEFLQLRDFIYQQCGIFIAENRKYLVENRLSNRIKDLNLKSYSEYYNYLRFDASRRTELNKLFEVMTTNETSFFRNPPQLEVFQKQVLPGILDLCRQKGSKKLRIWSAGCSTGEEPYTLAIILHEVLKSEIHSWDIKITANDLSEAVLSAARQGIYSEYALRTTPKEIVDAYFIKDGSLYRIKPELKNIVSFGQINLSDREQLKRVERSQIVFCRNVIIYFDDEMKRKVINAFYDNLEINGALLIGHSESLHNISRAFQLEHFKGTIVYRKLA</sequence>
<evidence type="ECO:0000256" key="3">
    <source>
        <dbReference type="ARBA" id="ARBA00022603"/>
    </source>
</evidence>
<dbReference type="InterPro" id="IPR050903">
    <property type="entry name" value="Bact_Chemotaxis_MeTrfase"/>
</dbReference>
<evidence type="ECO:0000256" key="2">
    <source>
        <dbReference type="ARBA" id="ARBA00012534"/>
    </source>
</evidence>
<feature type="compositionally biased region" description="Low complexity" evidence="6">
    <location>
        <begin position="190"/>
        <end position="229"/>
    </location>
</feature>
<evidence type="ECO:0000313" key="8">
    <source>
        <dbReference type="EMBL" id="SFW51422.1"/>
    </source>
</evidence>
<dbReference type="InterPro" id="IPR036804">
    <property type="entry name" value="CheR_N_sf"/>
</dbReference>
<keyword evidence="3 8" id="KW-0489">Methyltransferase</keyword>
<dbReference type="PANTHER" id="PTHR24422:SF10">
    <property type="entry name" value="CHEMOTAXIS PROTEIN METHYLTRANSFERASE 2"/>
    <property type="match status" value="1"/>
</dbReference>
<dbReference type="InterPro" id="IPR029063">
    <property type="entry name" value="SAM-dependent_MTases_sf"/>
</dbReference>
<evidence type="ECO:0000256" key="5">
    <source>
        <dbReference type="ARBA" id="ARBA00022691"/>
    </source>
</evidence>
<dbReference type="InterPro" id="IPR022641">
    <property type="entry name" value="CheR_N"/>
</dbReference>
<dbReference type="PROSITE" id="PS50123">
    <property type="entry name" value="CHER"/>
    <property type="match status" value="1"/>
</dbReference>
<dbReference type="Proteomes" id="UP000182680">
    <property type="component" value="Unassembled WGS sequence"/>
</dbReference>
<accession>A0AA94HT50</accession>
<dbReference type="AlphaFoldDB" id="A0AA94HT50"/>
<proteinExistence type="predicted"/>
<feature type="compositionally biased region" description="Low complexity" evidence="6">
    <location>
        <begin position="159"/>
        <end position="176"/>
    </location>
</feature>
<name>A0AA94HT50_DESDE</name>
<feature type="region of interest" description="Disordered" evidence="6">
    <location>
        <begin position="1"/>
        <end position="246"/>
    </location>
</feature>
<dbReference type="SUPFAM" id="SSF53335">
    <property type="entry name" value="S-adenosyl-L-methionine-dependent methyltransferases"/>
    <property type="match status" value="1"/>
</dbReference>
<gene>
    <name evidence="8" type="ORF">SAMN02910291_01637</name>
</gene>
<feature type="compositionally biased region" description="Polar residues" evidence="6">
    <location>
        <begin position="99"/>
        <end position="125"/>
    </location>
</feature>
<protein>
    <recommendedName>
        <fullName evidence="2">protein-glutamate O-methyltransferase</fullName>
        <ecNumber evidence="2">2.1.1.80</ecNumber>
    </recommendedName>
</protein>
<dbReference type="Gene3D" id="1.10.155.10">
    <property type="entry name" value="Chemotaxis receptor methyltransferase CheR, N-terminal domain"/>
    <property type="match status" value="1"/>
</dbReference>
<dbReference type="SMART" id="SM00138">
    <property type="entry name" value="MeTrc"/>
    <property type="match status" value="1"/>
</dbReference>
<dbReference type="Pfam" id="PF01739">
    <property type="entry name" value="CheR"/>
    <property type="match status" value="1"/>
</dbReference>
<dbReference type="InterPro" id="IPR000780">
    <property type="entry name" value="CheR_MeTrfase"/>
</dbReference>
<comment type="caution">
    <text evidence="8">The sequence shown here is derived from an EMBL/GenBank/DDBJ whole genome shotgun (WGS) entry which is preliminary data.</text>
</comment>
<evidence type="ECO:0000256" key="4">
    <source>
        <dbReference type="ARBA" id="ARBA00022679"/>
    </source>
</evidence>
<reference evidence="9" key="1">
    <citation type="submission" date="2016-11" db="EMBL/GenBank/DDBJ databases">
        <authorList>
            <person name="Jaros S."/>
            <person name="Januszkiewicz K."/>
            <person name="Wedrychowicz H."/>
        </authorList>
    </citation>
    <scope>NUCLEOTIDE SEQUENCE [LARGE SCALE GENOMIC DNA]</scope>
    <source>
        <strain evidence="9">DSM 7057</strain>
    </source>
</reference>
<feature type="compositionally biased region" description="Polar residues" evidence="6">
    <location>
        <begin position="54"/>
        <end position="65"/>
    </location>
</feature>
<evidence type="ECO:0000256" key="1">
    <source>
        <dbReference type="ARBA" id="ARBA00001541"/>
    </source>
</evidence>
<keyword evidence="4" id="KW-0808">Transferase</keyword>
<dbReference type="InterPro" id="IPR022642">
    <property type="entry name" value="CheR_C"/>
</dbReference>
<feature type="compositionally biased region" description="Polar residues" evidence="6">
    <location>
        <begin position="139"/>
        <end position="158"/>
    </location>
</feature>